<evidence type="ECO:0000256" key="1">
    <source>
        <dbReference type="ARBA" id="ARBA00023015"/>
    </source>
</evidence>
<feature type="domain" description="HTH araC/xylS-type" evidence="4">
    <location>
        <begin position="235"/>
        <end position="333"/>
    </location>
</feature>
<dbReference type="InterPro" id="IPR032687">
    <property type="entry name" value="AraC-type_N"/>
</dbReference>
<evidence type="ECO:0000256" key="2">
    <source>
        <dbReference type="ARBA" id="ARBA00023125"/>
    </source>
</evidence>
<protein>
    <submittedName>
        <fullName evidence="5">AraC family transcriptional regulator ligand-binding domain-containing protein</fullName>
    </submittedName>
</protein>
<dbReference type="InterPro" id="IPR009057">
    <property type="entry name" value="Homeodomain-like_sf"/>
</dbReference>
<dbReference type="PROSITE" id="PS00041">
    <property type="entry name" value="HTH_ARAC_FAMILY_1"/>
    <property type="match status" value="1"/>
</dbReference>
<dbReference type="SMART" id="SM00342">
    <property type="entry name" value="HTH_ARAC"/>
    <property type="match status" value="1"/>
</dbReference>
<keyword evidence="1" id="KW-0805">Transcription regulation</keyword>
<sequence>MYFSRKAIEDIIRFAQGKGIDANIFYKALGQTKEELALIEFVDYTTIAKTLQLAVEASQDDYFGLHMGCEDQLNATSRLDNIMSRSFDLEETLANATQYSRLISDAATSKLIITADAFRYEFQLNPDWLMQNDIAVRNAIDLALARVKNTIFLLSDGQCSPVAVQFHYPKPKKIEEYYAVFNAPLVFNKSHSAVIFPKQFLKFQNPFFKKGILETLKRHGDEELRKLSTDNSFSKEVKKYIYHQLSPDYPNVATVAKGLSMSRRSLQRKLSEEGSSYQQILLDVRMKLASKYLKEYQLSVSETAFLLGYAESAAFIRVFKKYYDMTPTAFLKV</sequence>
<dbReference type="EMBL" id="JAUJEB010000001">
    <property type="protein sequence ID" value="MDN5212238.1"/>
    <property type="molecule type" value="Genomic_DNA"/>
</dbReference>
<dbReference type="RefSeq" id="WP_346757560.1">
    <property type="nucleotide sequence ID" value="NZ_JAUJEB010000001.1"/>
</dbReference>
<evidence type="ECO:0000313" key="6">
    <source>
        <dbReference type="Proteomes" id="UP001172083"/>
    </source>
</evidence>
<evidence type="ECO:0000256" key="3">
    <source>
        <dbReference type="ARBA" id="ARBA00023163"/>
    </source>
</evidence>
<gene>
    <name evidence="5" type="ORF">QQ020_09255</name>
</gene>
<accession>A0ABT8L7M8</accession>
<name>A0ABT8L7M8_9BACT</name>
<dbReference type="PANTHER" id="PTHR47894">
    <property type="entry name" value="HTH-TYPE TRANSCRIPTIONAL REGULATOR GADX"/>
    <property type="match status" value="1"/>
</dbReference>
<comment type="caution">
    <text evidence="5">The sequence shown here is derived from an EMBL/GenBank/DDBJ whole genome shotgun (WGS) entry which is preliminary data.</text>
</comment>
<evidence type="ECO:0000259" key="4">
    <source>
        <dbReference type="PROSITE" id="PS01124"/>
    </source>
</evidence>
<dbReference type="InterPro" id="IPR018060">
    <property type="entry name" value="HTH_AraC"/>
</dbReference>
<dbReference type="PROSITE" id="PS01124">
    <property type="entry name" value="HTH_ARAC_FAMILY_2"/>
    <property type="match status" value="1"/>
</dbReference>
<dbReference type="SUPFAM" id="SSF46689">
    <property type="entry name" value="Homeodomain-like"/>
    <property type="match status" value="1"/>
</dbReference>
<keyword evidence="2" id="KW-0238">DNA-binding</keyword>
<reference evidence="5" key="1">
    <citation type="submission" date="2023-06" db="EMBL/GenBank/DDBJ databases">
        <title>Genomic of Agaribacillus aureum.</title>
        <authorList>
            <person name="Wang G."/>
        </authorList>
    </citation>
    <scope>NUCLEOTIDE SEQUENCE</scope>
    <source>
        <strain evidence="5">BMA12</strain>
    </source>
</reference>
<evidence type="ECO:0000313" key="5">
    <source>
        <dbReference type="EMBL" id="MDN5212238.1"/>
    </source>
</evidence>
<dbReference type="PANTHER" id="PTHR47894:SF1">
    <property type="entry name" value="HTH-TYPE TRANSCRIPTIONAL REGULATOR VQSM"/>
    <property type="match status" value="1"/>
</dbReference>
<dbReference type="Proteomes" id="UP001172083">
    <property type="component" value="Unassembled WGS sequence"/>
</dbReference>
<dbReference type="InterPro" id="IPR018062">
    <property type="entry name" value="HTH_AraC-typ_CS"/>
</dbReference>
<keyword evidence="3" id="KW-0804">Transcription</keyword>
<proteinExistence type="predicted"/>
<keyword evidence="6" id="KW-1185">Reference proteome</keyword>
<dbReference type="Pfam" id="PF12625">
    <property type="entry name" value="Arabinose_bd"/>
    <property type="match status" value="1"/>
</dbReference>
<dbReference type="Gene3D" id="1.10.10.60">
    <property type="entry name" value="Homeodomain-like"/>
    <property type="match status" value="1"/>
</dbReference>
<organism evidence="5 6">
    <name type="scientific">Agaribacillus aureus</name>
    <dbReference type="NCBI Taxonomy" id="3051825"/>
    <lineage>
        <taxon>Bacteria</taxon>
        <taxon>Pseudomonadati</taxon>
        <taxon>Bacteroidota</taxon>
        <taxon>Cytophagia</taxon>
        <taxon>Cytophagales</taxon>
        <taxon>Splendidivirgaceae</taxon>
        <taxon>Agaribacillus</taxon>
    </lineage>
</organism>
<dbReference type="Pfam" id="PF12833">
    <property type="entry name" value="HTH_18"/>
    <property type="match status" value="1"/>
</dbReference>